<dbReference type="InterPro" id="IPR008949">
    <property type="entry name" value="Isoprenoid_synthase_dom_sf"/>
</dbReference>
<evidence type="ECO:0000313" key="2">
    <source>
        <dbReference type="EMBL" id="KAK9119062.1"/>
    </source>
</evidence>
<dbReference type="Gene3D" id="1.10.600.10">
    <property type="entry name" value="Farnesyl Diphosphate Synthase"/>
    <property type="match status" value="1"/>
</dbReference>
<gene>
    <name evidence="2" type="ORF">Scep_017155</name>
</gene>
<dbReference type="Proteomes" id="UP001419268">
    <property type="component" value="Unassembled WGS sequence"/>
</dbReference>
<name>A0AAP0NTA8_9MAGN</name>
<keyword evidence="3" id="KW-1185">Reference proteome</keyword>
<protein>
    <recommendedName>
        <fullName evidence="4">Geranylgeranyl diphosphate synthase</fullName>
    </recommendedName>
</protein>
<feature type="region of interest" description="Disordered" evidence="1">
    <location>
        <begin position="139"/>
        <end position="165"/>
    </location>
</feature>
<comment type="caution">
    <text evidence="2">The sequence shown here is derived from an EMBL/GenBank/DDBJ whole genome shotgun (WGS) entry which is preliminary data.</text>
</comment>
<dbReference type="AlphaFoldDB" id="A0AAP0NTA8"/>
<evidence type="ECO:0000256" key="1">
    <source>
        <dbReference type="SAM" id="MobiDB-lite"/>
    </source>
</evidence>
<evidence type="ECO:0000313" key="3">
    <source>
        <dbReference type="Proteomes" id="UP001419268"/>
    </source>
</evidence>
<reference evidence="2 3" key="1">
    <citation type="submission" date="2024-01" db="EMBL/GenBank/DDBJ databases">
        <title>Genome assemblies of Stephania.</title>
        <authorList>
            <person name="Yang L."/>
        </authorList>
    </citation>
    <scope>NUCLEOTIDE SEQUENCE [LARGE SCALE GENOMIC DNA]</scope>
    <source>
        <strain evidence="2">JXDWG</strain>
        <tissue evidence="2">Leaf</tissue>
    </source>
</reference>
<accession>A0AAP0NTA8</accession>
<organism evidence="2 3">
    <name type="scientific">Stephania cephalantha</name>
    <dbReference type="NCBI Taxonomy" id="152367"/>
    <lineage>
        <taxon>Eukaryota</taxon>
        <taxon>Viridiplantae</taxon>
        <taxon>Streptophyta</taxon>
        <taxon>Embryophyta</taxon>
        <taxon>Tracheophyta</taxon>
        <taxon>Spermatophyta</taxon>
        <taxon>Magnoliopsida</taxon>
        <taxon>Ranunculales</taxon>
        <taxon>Menispermaceae</taxon>
        <taxon>Menispermoideae</taxon>
        <taxon>Cissampelideae</taxon>
        <taxon>Stephania</taxon>
    </lineage>
</organism>
<dbReference type="EMBL" id="JBBNAG010000007">
    <property type="protein sequence ID" value="KAK9119062.1"/>
    <property type="molecule type" value="Genomic_DNA"/>
</dbReference>
<proteinExistence type="predicted"/>
<dbReference type="SUPFAM" id="SSF48576">
    <property type="entry name" value="Terpenoid synthases"/>
    <property type="match status" value="1"/>
</dbReference>
<sequence length="243" mass="25884">MPAARAVEMIHTMSLIHDDLPAWITTTSEEATPPRASLLASDLGEVGIKRLLCLRRRLLEVVMGAIVGGGGGRGGGDGWSPMSSMHATLESTLPALDKGTSVEVCKILAENPKGWRRQQRRRRAAALALRLSIRAADPPLPKLSGGGRAPPLKEKGPSLGGPHVSHAHCRMAASQVVARVMFRWRTLKGGAVGTAGEGQGHNYQLGRRRWGVAIKGEAICEPCSLPNGSEHGRAEEARGHFDP</sequence>
<evidence type="ECO:0008006" key="4">
    <source>
        <dbReference type="Google" id="ProtNLM"/>
    </source>
</evidence>